<organism evidence="12 13">
    <name type="scientific">Ancylostoma duodenale</name>
    <dbReference type="NCBI Taxonomy" id="51022"/>
    <lineage>
        <taxon>Eukaryota</taxon>
        <taxon>Metazoa</taxon>
        <taxon>Ecdysozoa</taxon>
        <taxon>Nematoda</taxon>
        <taxon>Chromadorea</taxon>
        <taxon>Rhabditida</taxon>
        <taxon>Rhabditina</taxon>
        <taxon>Rhabditomorpha</taxon>
        <taxon>Strongyloidea</taxon>
        <taxon>Ancylostomatidae</taxon>
        <taxon>Ancylostomatinae</taxon>
        <taxon>Ancylostoma</taxon>
    </lineage>
</organism>
<feature type="compositionally biased region" description="Polar residues" evidence="9">
    <location>
        <begin position="95"/>
        <end position="104"/>
    </location>
</feature>
<dbReference type="GO" id="GO:0005886">
    <property type="term" value="C:plasma membrane"/>
    <property type="evidence" value="ECO:0007669"/>
    <property type="project" value="UniProtKB-SubCell"/>
</dbReference>
<dbReference type="OrthoDB" id="296386at2759"/>
<dbReference type="PANTHER" id="PTHR12308">
    <property type="entry name" value="ANOCTAMIN"/>
    <property type="match status" value="1"/>
</dbReference>
<feature type="transmembrane region" description="Helical" evidence="8">
    <location>
        <begin position="478"/>
        <end position="502"/>
    </location>
</feature>
<sequence length="829" mass="95776">MIQALVIRTFLLSQKPYVKSHDDVDLSKYPEMGGDGTIVIGPSDVPMDDVLEKTYSHQPKELQDFFSLEWDKNCYFSDGKRQIDYVLAYEEDNNNEATSASPSSVEMDPDDDDKNSPQSASSSKEKKQNRRFYFETNLQKMGLQIERVNISPLLGRTRFVLLHAPFPVLEKQAQLLTVKLPVQQSDVTFQDRTSLPGLVDSILSRVGIFDFDERVKKVLEEPDFFTAPYSSDRRKQFVNWDRPDILFPHSERSRMVYDLLTRAHYDDPHSEGKGKNQYRFGIERLVAQGVYSAAYPLHQTIRDGYERRKGSEVSQRELLYNHWVSWRNVLKYQPLDCINNDICGRDGVGAKTLICPQCENYCDFQPLNNSCVYAKVSYLFDNGSTVIFAALMSIWATLFLEGWKRYHAEIAWKWGLLDFVIEEDTVRPEFQYRVKTKRFNPVTQQDEPYLSGKKKAANFFAAMVTVVFFMDNPTVDSYAFLIVSATAAFINLAIIITMNYFYNSLAHRLTRWECPRTQADFDNSYTFKLPGHKDNDGNVKIAGYRLEKCHEPLKKVAIDGSYCRNEATAQRANKGGELQGAIFFTMFISFAKIDKVGKDMARWEADYYLNPTYDQFLFDEYLEMVLQFGFCTLFVAAFPLAPFFAVLNNILEIRLDAYKFLVNTQRPVPAQALVIAFTSDFVPKTMYWFAKHSMIGYVDSSLSYFDASEFNMKSSQFHNVKECRYRGWRRSPCSLMNTTNTTYGKENCDDFLGLSMEWWKVFAARLLFVVVFEHVVFVIKIVVEYLIPDVPTRIFVQQQREKYLVRKALLNDLASGRETANGPSPERKA</sequence>
<evidence type="ECO:0000313" key="13">
    <source>
        <dbReference type="Proteomes" id="UP000054047"/>
    </source>
</evidence>
<dbReference type="EMBL" id="KN767961">
    <property type="protein sequence ID" value="KIH47258.1"/>
    <property type="molecule type" value="Genomic_DNA"/>
</dbReference>
<reference evidence="12 13" key="1">
    <citation type="submission" date="2013-12" db="EMBL/GenBank/DDBJ databases">
        <title>Draft genome of the parsitic nematode Ancylostoma duodenale.</title>
        <authorList>
            <person name="Mitreva M."/>
        </authorList>
    </citation>
    <scope>NUCLEOTIDE SEQUENCE [LARGE SCALE GENOMIC DNA]</scope>
    <source>
        <strain evidence="12 13">Zhejiang</strain>
    </source>
</reference>
<dbReference type="InterPro" id="IPR032394">
    <property type="entry name" value="Anoct_dimer"/>
</dbReference>
<keyword evidence="3" id="KW-1003">Cell membrane</keyword>
<evidence type="ECO:0000256" key="9">
    <source>
        <dbReference type="SAM" id="MobiDB-lite"/>
    </source>
</evidence>
<evidence type="ECO:0000256" key="7">
    <source>
        <dbReference type="ARBA" id="ARBA00023180"/>
    </source>
</evidence>
<keyword evidence="4 8" id="KW-0812">Transmembrane</keyword>
<evidence type="ECO:0000256" key="5">
    <source>
        <dbReference type="ARBA" id="ARBA00022989"/>
    </source>
</evidence>
<evidence type="ECO:0000256" key="8">
    <source>
        <dbReference type="RuleBase" id="RU280814"/>
    </source>
</evidence>
<feature type="domain" description="Anoctamin transmembrane" evidence="10">
    <location>
        <begin position="374"/>
        <end position="529"/>
    </location>
</feature>
<keyword evidence="6 8" id="KW-0472">Membrane</keyword>
<proteinExistence type="inferred from homology"/>
<dbReference type="InterPro" id="IPR007632">
    <property type="entry name" value="Anoctamin"/>
</dbReference>
<keyword evidence="5 8" id="KW-1133">Transmembrane helix</keyword>
<evidence type="ECO:0000259" key="10">
    <source>
        <dbReference type="Pfam" id="PF04547"/>
    </source>
</evidence>
<feature type="region of interest" description="Disordered" evidence="9">
    <location>
        <begin position="94"/>
        <end position="128"/>
    </location>
</feature>
<comment type="caution">
    <text evidence="8">Lacks conserved residue(s) required for the propagation of feature annotation.</text>
</comment>
<dbReference type="GO" id="GO:0005254">
    <property type="term" value="F:chloride channel activity"/>
    <property type="evidence" value="ECO:0007669"/>
    <property type="project" value="TreeGrafter"/>
</dbReference>
<name>A0A0C2BTL7_9BILA</name>
<evidence type="ECO:0000256" key="3">
    <source>
        <dbReference type="ARBA" id="ARBA00022475"/>
    </source>
</evidence>
<accession>A0A0C2BTL7</accession>
<dbReference type="GO" id="GO:0046983">
    <property type="term" value="F:protein dimerization activity"/>
    <property type="evidence" value="ECO:0007669"/>
    <property type="project" value="InterPro"/>
</dbReference>
<evidence type="ECO:0000313" key="12">
    <source>
        <dbReference type="EMBL" id="KIH47258.1"/>
    </source>
</evidence>
<keyword evidence="7" id="KW-0325">Glycoprotein</keyword>
<comment type="subcellular location">
    <subcellularLocation>
        <location evidence="1">Cell membrane</location>
        <topology evidence="1">Multi-pass membrane protein</topology>
    </subcellularLocation>
    <subcellularLocation>
        <location evidence="8">Membrane</location>
        <topology evidence="8">Multi-pass membrane protein</topology>
    </subcellularLocation>
</comment>
<feature type="domain" description="Anoctamin transmembrane" evidence="10">
    <location>
        <begin position="598"/>
        <end position="800"/>
    </location>
</feature>
<protein>
    <recommendedName>
        <fullName evidence="8">Anoctamin</fullName>
    </recommendedName>
</protein>
<dbReference type="InterPro" id="IPR049452">
    <property type="entry name" value="Anoctamin_TM"/>
</dbReference>
<dbReference type="Proteomes" id="UP000054047">
    <property type="component" value="Unassembled WGS sequence"/>
</dbReference>
<evidence type="ECO:0000256" key="4">
    <source>
        <dbReference type="ARBA" id="ARBA00022692"/>
    </source>
</evidence>
<comment type="similarity">
    <text evidence="2 8">Belongs to the anoctamin family.</text>
</comment>
<feature type="transmembrane region" description="Helical" evidence="8">
    <location>
        <begin position="762"/>
        <end position="783"/>
    </location>
</feature>
<feature type="domain" description="Anoctamin dimerisation" evidence="11">
    <location>
        <begin position="75"/>
        <end position="335"/>
    </location>
</feature>
<dbReference type="Pfam" id="PF04547">
    <property type="entry name" value="Anoctamin"/>
    <property type="match status" value="2"/>
</dbReference>
<keyword evidence="13" id="KW-1185">Reference proteome</keyword>
<gene>
    <name evidence="12" type="ORF">ANCDUO_22685</name>
</gene>
<evidence type="ECO:0000259" key="11">
    <source>
        <dbReference type="Pfam" id="PF16178"/>
    </source>
</evidence>
<evidence type="ECO:0000256" key="6">
    <source>
        <dbReference type="ARBA" id="ARBA00023136"/>
    </source>
</evidence>
<dbReference type="Pfam" id="PF16178">
    <property type="entry name" value="Anoct_dimer"/>
    <property type="match status" value="1"/>
</dbReference>
<dbReference type="PANTHER" id="PTHR12308:SF84">
    <property type="entry name" value="ANOCTAMIN"/>
    <property type="match status" value="1"/>
</dbReference>
<evidence type="ECO:0000256" key="2">
    <source>
        <dbReference type="ARBA" id="ARBA00009671"/>
    </source>
</evidence>
<feature type="transmembrane region" description="Helical" evidence="8">
    <location>
        <begin position="378"/>
        <end position="400"/>
    </location>
</feature>
<evidence type="ECO:0000256" key="1">
    <source>
        <dbReference type="ARBA" id="ARBA00004651"/>
    </source>
</evidence>
<dbReference type="AlphaFoldDB" id="A0A0C2BTL7"/>
<feature type="transmembrane region" description="Helical" evidence="8">
    <location>
        <begin position="625"/>
        <end position="647"/>
    </location>
</feature>